<dbReference type="InterPro" id="IPR014770">
    <property type="entry name" value="Munc13_1"/>
</dbReference>
<evidence type="ECO:0000259" key="5">
    <source>
        <dbReference type="PROSITE" id="PS50004"/>
    </source>
</evidence>
<dbReference type="PANTHER" id="PTHR45999:SF4">
    <property type="entry name" value="UNC-13-4A, ISOFORM B"/>
    <property type="match status" value="1"/>
</dbReference>
<evidence type="ECO:0000256" key="4">
    <source>
        <dbReference type="SAM" id="MobiDB-lite"/>
    </source>
</evidence>
<gene>
    <name evidence="7" type="ORF">SEV965_LOCUS31122</name>
</gene>
<protein>
    <submittedName>
        <fullName evidence="7">Uncharacterized protein</fullName>
    </submittedName>
</protein>
<comment type="caution">
    <text evidence="7">The sequence shown here is derived from an EMBL/GenBank/DDBJ whole genome shotgun (WGS) entry which is preliminary data.</text>
</comment>
<proteinExistence type="inferred from homology"/>
<dbReference type="Pfam" id="PF00168">
    <property type="entry name" value="C2"/>
    <property type="match status" value="3"/>
</dbReference>
<feature type="compositionally biased region" description="Low complexity" evidence="4">
    <location>
        <begin position="161"/>
        <end position="172"/>
    </location>
</feature>
<comment type="subcellular location">
    <subcellularLocation>
        <location evidence="1">Late endosome</location>
    </subcellularLocation>
</comment>
<organism evidence="7 8">
    <name type="scientific">Rotaria sordida</name>
    <dbReference type="NCBI Taxonomy" id="392033"/>
    <lineage>
        <taxon>Eukaryota</taxon>
        <taxon>Metazoa</taxon>
        <taxon>Spiralia</taxon>
        <taxon>Gnathifera</taxon>
        <taxon>Rotifera</taxon>
        <taxon>Eurotatoria</taxon>
        <taxon>Bdelloidea</taxon>
        <taxon>Philodinida</taxon>
        <taxon>Philodinidae</taxon>
        <taxon>Rotaria</taxon>
    </lineage>
</organism>
<dbReference type="Gene3D" id="1.10.357.50">
    <property type="match status" value="1"/>
</dbReference>
<evidence type="ECO:0000256" key="1">
    <source>
        <dbReference type="ARBA" id="ARBA00004603"/>
    </source>
</evidence>
<feature type="region of interest" description="Disordered" evidence="4">
    <location>
        <begin position="103"/>
        <end position="172"/>
    </location>
</feature>
<accession>A0A815KRX0</accession>
<dbReference type="GO" id="GO:0099503">
    <property type="term" value="C:secretory vesicle"/>
    <property type="evidence" value="ECO:0007669"/>
    <property type="project" value="TreeGrafter"/>
</dbReference>
<dbReference type="PROSITE" id="PS50004">
    <property type="entry name" value="C2"/>
    <property type="match status" value="2"/>
</dbReference>
<dbReference type="GO" id="GO:0005770">
    <property type="term" value="C:late endosome"/>
    <property type="evidence" value="ECO:0007669"/>
    <property type="project" value="UniProtKB-SubCell"/>
</dbReference>
<evidence type="ECO:0000256" key="3">
    <source>
        <dbReference type="ARBA" id="ARBA00022483"/>
    </source>
</evidence>
<feature type="domain" description="C2" evidence="5">
    <location>
        <begin position="1063"/>
        <end position="1192"/>
    </location>
</feature>
<dbReference type="PANTHER" id="PTHR45999">
    <property type="entry name" value="UNC-13-4A, ISOFORM B"/>
    <property type="match status" value="1"/>
</dbReference>
<name>A0A815KRX0_9BILA</name>
<dbReference type="InterPro" id="IPR000008">
    <property type="entry name" value="C2_dom"/>
</dbReference>
<evidence type="ECO:0000259" key="6">
    <source>
        <dbReference type="PROSITE" id="PS51258"/>
    </source>
</evidence>
<dbReference type="GO" id="GO:0006887">
    <property type="term" value="P:exocytosis"/>
    <property type="evidence" value="ECO:0007669"/>
    <property type="project" value="UniProtKB-KW"/>
</dbReference>
<dbReference type="EMBL" id="CAJNOU010003514">
    <property type="protein sequence ID" value="CAF1394707.1"/>
    <property type="molecule type" value="Genomic_DNA"/>
</dbReference>
<reference evidence="7" key="1">
    <citation type="submission" date="2021-02" db="EMBL/GenBank/DDBJ databases">
        <authorList>
            <person name="Nowell W R."/>
        </authorList>
    </citation>
    <scope>NUCLEOTIDE SEQUENCE</scope>
</reference>
<dbReference type="Proteomes" id="UP000663889">
    <property type="component" value="Unassembled WGS sequence"/>
</dbReference>
<comment type="similarity">
    <text evidence="2">Belongs to the unc-13 family.</text>
</comment>
<feature type="domain" description="MHD1" evidence="6">
    <location>
        <begin position="701"/>
        <end position="821"/>
    </location>
</feature>
<evidence type="ECO:0000313" key="8">
    <source>
        <dbReference type="Proteomes" id="UP000663889"/>
    </source>
</evidence>
<dbReference type="PROSITE" id="PS51258">
    <property type="entry name" value="MHD1"/>
    <property type="match status" value="1"/>
</dbReference>
<feature type="compositionally biased region" description="Low complexity" evidence="4">
    <location>
        <begin position="111"/>
        <end position="140"/>
    </location>
</feature>
<feature type="domain" description="C2" evidence="5">
    <location>
        <begin position="49"/>
        <end position="282"/>
    </location>
</feature>
<evidence type="ECO:0000256" key="2">
    <source>
        <dbReference type="ARBA" id="ARBA00005823"/>
    </source>
</evidence>
<sequence length="1297" mass="149989">MVNKRSNLIERRLYEYALHAVCSPFRVAESGATKDQLAAHVAELFNVNPEEHEQKYMRALKLQPCSIVLFVDVKKARNLLGEDQNGLSDPYCKVSVIHVPNNQDDSNALTSSSSSISSSSSTSRSKRSSSLFSRATASSSKNISKPLTITHSRRSDKSSSRSRSADCSSIASSNNSETLKSIVYCTKVQPKTINPEWNEHFEFEIENLQEQQLHIRIFDSDRDQVPGFTTVVQQKRGFSRKLLRIRNYITTGEIEDDFLGQVSLDIKSLATCDREQWFPLTGLNQNRLSNSRSRGEILLGLKVHFKLDDKSTKPRGHASSSGTVLEFRRRHSSSSCANPKNSSIILCSSIFRQNFRSLAMQARGYPKPPIFEENQEGDLSRIDSCLTPATDLDLPLLIEEYHQLTRIAMLHQLEDARDASNKNQSNNLVIDWNGSLNELSYNVLTQFRILYNISVLSQAFIHLLVIMELRCSEDYALFINQGVIEAYLKIFKEQVRQRTDVNDLDITDYEKTVFKDIFYLFIDHYKKRVRDDAQWFLPSRENLSSITSIFETIRALHQLKICSNEATIKTHLEETTKTRLQTDINDLFSIHSFVFNDKNGIQLNTIREFLEFVKKLTKSMSIIKEYQKFFLSYNINYIKVCFFETNSAGDRLTELTRCLLKNMTEYFQAYSKPMVKATSSIYDPNLIQSSSILLTLYLYLQKIITSLRDILETRDWQTNAFKFKLIEYRQWFSPTMKFLLEGFVAHIRQAMERAVEDDNENVPDEDIVFFSPSSRAATSLCIKLCQEWESIDYPDINIRYTALIKLTNTICEQCQHYARRTAHKLSENKYFTDLNRTRSFNVSKKLCILVNDIEYVKQKLLSSLPDLLNFTTVVDKMNENYDSTDFQQTKVTLERLIATAEHEMNVVITLIFERVATLFFVSLKDKISKYYEDEKRKKVDSMKDINQYIDQEILRKLYGGLESVQYSRVACAIRLKALQCLRELLPLQEPPDFYERVLQSFDRLAIYFESVCREEQDIPGPPCEEITTFRRRLQQFALSTEQLQLIYFREITQTHSPHERLTNNGIIVFRTAYEIVNELITIYVHILSCRDLPKMDVFGASDPYVILELLPSTLYPKRPKEDKTNTIKRTLDPEFDQLFQWYRLPLNIVHTPGAVLRLSVWDEDIVKEDDFIGECFIPLISIESLKNRASTRDVPVSEVRLKRQNKNAQPRVFELIRNRAKFDQEAALFLKQRTRAMASDNGSDNASVISDDRNSSGSYASTALRSLLCMLPFNVGFGFHSTTHDRSDIDDDDEEII</sequence>
<dbReference type="InterPro" id="IPR052095">
    <property type="entry name" value="UNC-13_domain"/>
</dbReference>
<dbReference type="SMART" id="SM00239">
    <property type="entry name" value="C2"/>
    <property type="match status" value="2"/>
</dbReference>
<feature type="compositionally biased region" description="Polar residues" evidence="4">
    <location>
        <begin position="141"/>
        <end position="150"/>
    </location>
</feature>
<dbReference type="SUPFAM" id="SSF49562">
    <property type="entry name" value="C2 domain (Calcium/lipid-binding domain, CaLB)"/>
    <property type="match status" value="2"/>
</dbReference>
<dbReference type="InterPro" id="IPR035892">
    <property type="entry name" value="C2_domain_sf"/>
</dbReference>
<keyword evidence="3" id="KW-0268">Exocytosis</keyword>
<evidence type="ECO:0000313" key="7">
    <source>
        <dbReference type="EMBL" id="CAF1394707.1"/>
    </source>
</evidence>
<dbReference type="Gene3D" id="2.60.40.150">
    <property type="entry name" value="C2 domain"/>
    <property type="match status" value="2"/>
</dbReference>